<dbReference type="Pfam" id="PF03404">
    <property type="entry name" value="Mo-co_dimer"/>
    <property type="match status" value="1"/>
</dbReference>
<evidence type="ECO:0000256" key="1">
    <source>
        <dbReference type="ARBA" id="ARBA00001924"/>
    </source>
</evidence>
<evidence type="ECO:0000259" key="15">
    <source>
        <dbReference type="PROSITE" id="PS50255"/>
    </source>
</evidence>
<dbReference type="Proteomes" id="UP001168972">
    <property type="component" value="Unassembled WGS sequence"/>
</dbReference>
<reference evidence="16" key="1">
    <citation type="journal article" date="2023" name="bioRxiv">
        <title>Scaffold-level genome assemblies of two parasitoid biocontrol wasps reveal the parthenogenesis mechanism and an associated novel virus.</title>
        <authorList>
            <person name="Inwood S."/>
            <person name="Skelly J."/>
            <person name="Guhlin J."/>
            <person name="Harrop T."/>
            <person name="Goldson S."/>
            <person name="Dearden P."/>
        </authorList>
    </citation>
    <scope>NUCLEOTIDE SEQUENCE</scope>
    <source>
        <strain evidence="16">Lincoln</strain>
        <tissue evidence="16">Whole body</tissue>
    </source>
</reference>
<evidence type="ECO:0000256" key="8">
    <source>
        <dbReference type="ARBA" id="ARBA00022617"/>
    </source>
</evidence>
<dbReference type="GO" id="GO:0043546">
    <property type="term" value="F:molybdopterin cofactor binding"/>
    <property type="evidence" value="ECO:0007669"/>
    <property type="project" value="TreeGrafter"/>
</dbReference>
<dbReference type="Pfam" id="PF00174">
    <property type="entry name" value="Oxidored_molyb"/>
    <property type="match status" value="1"/>
</dbReference>
<comment type="pathway">
    <text evidence="4">Sulfur metabolism.</text>
</comment>
<dbReference type="SMART" id="SM01117">
    <property type="entry name" value="Cyt-b5"/>
    <property type="match status" value="1"/>
</dbReference>
<keyword evidence="7" id="KW-0500">Molybdenum</keyword>
<keyword evidence="12" id="KW-0496">Mitochondrion</keyword>
<evidence type="ECO:0000313" key="16">
    <source>
        <dbReference type="EMBL" id="KAK0167794.1"/>
    </source>
</evidence>
<evidence type="ECO:0000256" key="13">
    <source>
        <dbReference type="ARBA" id="ARBA00070338"/>
    </source>
</evidence>
<dbReference type="PRINTS" id="PR00407">
    <property type="entry name" value="EUMOPTERIN"/>
</dbReference>
<accession>A0AA39FEA7</accession>
<dbReference type="FunFam" id="2.60.40.650:FF:000002">
    <property type="entry name" value="sulfite oxidase"/>
    <property type="match status" value="1"/>
</dbReference>
<dbReference type="InterPro" id="IPR000572">
    <property type="entry name" value="OxRdtase_Mopterin-bd_dom"/>
</dbReference>
<evidence type="ECO:0000256" key="10">
    <source>
        <dbReference type="ARBA" id="ARBA00023002"/>
    </source>
</evidence>
<dbReference type="GO" id="GO:0006790">
    <property type="term" value="P:sulfur compound metabolic process"/>
    <property type="evidence" value="ECO:0007669"/>
    <property type="project" value="TreeGrafter"/>
</dbReference>
<evidence type="ECO:0000256" key="4">
    <source>
        <dbReference type="ARBA" id="ARBA00004678"/>
    </source>
</evidence>
<keyword evidence="14" id="KW-1133">Transmembrane helix</keyword>
<evidence type="ECO:0000256" key="3">
    <source>
        <dbReference type="ARBA" id="ARBA00004569"/>
    </source>
</evidence>
<evidence type="ECO:0000256" key="9">
    <source>
        <dbReference type="ARBA" id="ARBA00022723"/>
    </source>
</evidence>
<dbReference type="FunFam" id="3.10.120.10:FF:000007">
    <property type="entry name" value="Sulfite oxidase, mitochondrial"/>
    <property type="match status" value="1"/>
</dbReference>
<keyword evidence="17" id="KW-1185">Reference proteome</keyword>
<gene>
    <name evidence="16" type="ORF">PV327_001657</name>
</gene>
<keyword evidence="9" id="KW-0479">Metal-binding</keyword>
<dbReference type="GO" id="GO:0005758">
    <property type="term" value="C:mitochondrial intermembrane space"/>
    <property type="evidence" value="ECO:0007669"/>
    <property type="project" value="UniProtKB-SubCell"/>
</dbReference>
<dbReference type="FunFam" id="3.90.420.10:FF:000002">
    <property type="entry name" value="sulfite oxidase, mitochondrial"/>
    <property type="match status" value="1"/>
</dbReference>
<reference evidence="16" key="2">
    <citation type="submission" date="2023-03" db="EMBL/GenBank/DDBJ databases">
        <authorList>
            <person name="Inwood S.N."/>
            <person name="Skelly J.G."/>
            <person name="Guhlin J."/>
            <person name="Harrop T.W.R."/>
            <person name="Goldson S.G."/>
            <person name="Dearden P.K."/>
        </authorList>
    </citation>
    <scope>NUCLEOTIDE SEQUENCE</scope>
    <source>
        <strain evidence="16">Lincoln</strain>
        <tissue evidence="16">Whole body</tissue>
    </source>
</reference>
<evidence type="ECO:0000256" key="12">
    <source>
        <dbReference type="ARBA" id="ARBA00023128"/>
    </source>
</evidence>
<evidence type="ECO:0000256" key="7">
    <source>
        <dbReference type="ARBA" id="ARBA00022505"/>
    </source>
</evidence>
<keyword evidence="14" id="KW-0472">Membrane</keyword>
<evidence type="ECO:0000256" key="11">
    <source>
        <dbReference type="ARBA" id="ARBA00023004"/>
    </source>
</evidence>
<dbReference type="InterPro" id="IPR036374">
    <property type="entry name" value="OxRdtase_Mopterin-bd_sf"/>
</dbReference>
<dbReference type="InterPro" id="IPR008335">
    <property type="entry name" value="Mopterin_OxRdtase_euk"/>
</dbReference>
<comment type="pathway">
    <text evidence="5">Energy metabolism; sulfur metabolism.</text>
</comment>
<dbReference type="SUPFAM" id="SSF56524">
    <property type="entry name" value="Oxidoreductase molybdopterin-binding domain"/>
    <property type="match status" value="1"/>
</dbReference>
<keyword evidence="11" id="KW-0408">Iron</keyword>
<dbReference type="Gene3D" id="3.90.420.10">
    <property type="entry name" value="Oxidoreductase, molybdopterin-binding domain"/>
    <property type="match status" value="1"/>
</dbReference>
<evidence type="ECO:0000256" key="6">
    <source>
        <dbReference type="ARBA" id="ARBA00012505"/>
    </source>
</evidence>
<feature type="domain" description="Cytochrome b5 heme-binding" evidence="15">
    <location>
        <begin position="100"/>
        <end position="179"/>
    </location>
</feature>
<dbReference type="GO" id="GO:0008482">
    <property type="term" value="F:sulfite oxidase activity"/>
    <property type="evidence" value="ECO:0007669"/>
    <property type="project" value="UniProtKB-EC"/>
</dbReference>
<dbReference type="SUPFAM" id="SSF55856">
    <property type="entry name" value="Cytochrome b5-like heme/steroid binding domain"/>
    <property type="match status" value="1"/>
</dbReference>
<comment type="caution">
    <text evidence="16">The sequence shown here is derived from an EMBL/GenBank/DDBJ whole genome shotgun (WGS) entry which is preliminary data.</text>
</comment>
<evidence type="ECO:0000256" key="5">
    <source>
        <dbReference type="ARBA" id="ARBA00004971"/>
    </source>
</evidence>
<dbReference type="Pfam" id="PF00173">
    <property type="entry name" value="Cyt-b5"/>
    <property type="match status" value="1"/>
</dbReference>
<dbReference type="SUPFAM" id="SSF81296">
    <property type="entry name" value="E set domains"/>
    <property type="match status" value="1"/>
</dbReference>
<dbReference type="GO" id="GO:0020037">
    <property type="term" value="F:heme binding"/>
    <property type="evidence" value="ECO:0007669"/>
    <property type="project" value="InterPro"/>
</dbReference>
<dbReference type="AlphaFoldDB" id="A0AA39FEA7"/>
<dbReference type="InterPro" id="IPR014756">
    <property type="entry name" value="Ig_E-set"/>
</dbReference>
<dbReference type="CDD" id="cd02111">
    <property type="entry name" value="eukary_SO_Moco"/>
    <property type="match status" value="1"/>
</dbReference>
<dbReference type="InterPro" id="IPR001199">
    <property type="entry name" value="Cyt_B5-like_heme/steroid-bd"/>
</dbReference>
<dbReference type="Gene3D" id="3.10.120.10">
    <property type="entry name" value="Cytochrome b5-like heme/steroid binding domain"/>
    <property type="match status" value="1"/>
</dbReference>
<keyword evidence="14" id="KW-0812">Transmembrane</keyword>
<comment type="cofactor">
    <cofactor evidence="1">
        <name>Mo-molybdopterin</name>
        <dbReference type="ChEBI" id="CHEBI:71302"/>
    </cofactor>
</comment>
<dbReference type="EMBL" id="JAQQBR010001831">
    <property type="protein sequence ID" value="KAK0167794.1"/>
    <property type="molecule type" value="Genomic_DNA"/>
</dbReference>
<keyword evidence="10" id="KW-0560">Oxidoreductase</keyword>
<dbReference type="InterPro" id="IPR005066">
    <property type="entry name" value="MoCF_OxRdtse_dimer"/>
</dbReference>
<dbReference type="InterPro" id="IPR018506">
    <property type="entry name" value="Cyt_B5_heme-BS"/>
</dbReference>
<name>A0AA39FEA7_MICHY</name>
<dbReference type="Gene3D" id="2.60.40.650">
    <property type="match status" value="1"/>
</dbReference>
<sequence>MSWRQNTLNILHRNSIRKCRNYGLLRMVGNAFYHIPTHEYFSNKQQNNTSNFYKYNFSKYFISAVLTSSTIAFYYYINLDKKPLHALEKKEIVGARIPNLKTYTVEEIGKHDNKTDGIWVYYKEGVYDITNFVDKHPGGASKIIMAAGASIEPFWGIFANHNVPEIHNLLESMRIGNLEINESNEKSVDSSDPYANDPKRHKALKINGPRPFCGEPPAPMLVESFYTPLELFYVRNHLPVPEVGIKNYELEIAIEDDTKKVLDFEAIKKYPKYSVTTALMCGGNRRSEMHAVKPLKGLSWSVGAVGNATWSGARLCDVLADLNINEDDWNHVQFEGLDLDPAGVPYGASIPINRALNPRADILLAYEMNGQTIPRDHGYPIRIIIPGVVGARNVKWLAKIVISKEESLSQFQRGDYKGFSPSVDWDTVDFSKSPAIQDMPVISAICNPVPGEQINVVDGKICVKGYAWSGGGNKIIRVDLTIDQGKTWHMAEHMIQDKNAKDGRHWAWTLWTAKIPVDTKLNEVEIWAKAVDASYNVQPENFENIWNLRGLLCNAYHKVKVQIKK</sequence>
<dbReference type="InterPro" id="IPR036400">
    <property type="entry name" value="Cyt_B5-like_heme/steroid_sf"/>
</dbReference>
<protein>
    <recommendedName>
        <fullName evidence="13">Sulfite oxidase</fullName>
        <ecNumber evidence="6">1.8.3.1</ecNumber>
    </recommendedName>
</protein>
<evidence type="ECO:0000313" key="17">
    <source>
        <dbReference type="Proteomes" id="UP001168972"/>
    </source>
</evidence>
<dbReference type="EC" id="1.8.3.1" evidence="6"/>
<dbReference type="PANTHER" id="PTHR19372:SF7">
    <property type="entry name" value="SULFITE OXIDASE, MITOCHONDRIAL"/>
    <property type="match status" value="1"/>
</dbReference>
<proteinExistence type="predicted"/>
<dbReference type="PROSITE" id="PS50255">
    <property type="entry name" value="CYTOCHROME_B5_2"/>
    <property type="match status" value="1"/>
</dbReference>
<dbReference type="PANTHER" id="PTHR19372">
    <property type="entry name" value="SULFITE REDUCTASE"/>
    <property type="match status" value="1"/>
</dbReference>
<feature type="transmembrane region" description="Helical" evidence="14">
    <location>
        <begin position="60"/>
        <end position="77"/>
    </location>
</feature>
<comment type="subcellular location">
    <subcellularLocation>
        <location evidence="3">Mitochondrion intermembrane space</location>
    </subcellularLocation>
</comment>
<evidence type="ECO:0000256" key="2">
    <source>
        <dbReference type="ARBA" id="ARBA00001970"/>
    </source>
</evidence>
<dbReference type="GO" id="GO:0030151">
    <property type="term" value="F:molybdenum ion binding"/>
    <property type="evidence" value="ECO:0007669"/>
    <property type="project" value="InterPro"/>
</dbReference>
<evidence type="ECO:0000256" key="14">
    <source>
        <dbReference type="SAM" id="Phobius"/>
    </source>
</evidence>
<dbReference type="PRINTS" id="PR00363">
    <property type="entry name" value="CYTOCHROMEB5"/>
</dbReference>
<dbReference type="PROSITE" id="PS00191">
    <property type="entry name" value="CYTOCHROME_B5_1"/>
    <property type="match status" value="1"/>
</dbReference>
<organism evidence="16 17">
    <name type="scientific">Microctonus hyperodae</name>
    <name type="common">Parasitoid wasp</name>
    <dbReference type="NCBI Taxonomy" id="165561"/>
    <lineage>
        <taxon>Eukaryota</taxon>
        <taxon>Metazoa</taxon>
        <taxon>Ecdysozoa</taxon>
        <taxon>Arthropoda</taxon>
        <taxon>Hexapoda</taxon>
        <taxon>Insecta</taxon>
        <taxon>Pterygota</taxon>
        <taxon>Neoptera</taxon>
        <taxon>Endopterygota</taxon>
        <taxon>Hymenoptera</taxon>
        <taxon>Apocrita</taxon>
        <taxon>Ichneumonoidea</taxon>
        <taxon>Braconidae</taxon>
        <taxon>Euphorinae</taxon>
        <taxon>Microctonus</taxon>
    </lineage>
</organism>
<comment type="cofactor">
    <cofactor evidence="2">
        <name>heme b</name>
        <dbReference type="ChEBI" id="CHEBI:60344"/>
    </cofactor>
</comment>
<keyword evidence="8" id="KW-0349">Heme</keyword>